<keyword evidence="3 7" id="KW-1003">Cell membrane</keyword>
<reference evidence="8 9" key="1">
    <citation type="submission" date="2015-11" db="EMBL/GenBank/DDBJ databases">
        <title>The complete genome of Buchnera aphidicola from Diuraphis noxia biotype SAM.</title>
        <authorList>
            <person name="Burger N.F.V."/>
            <person name="Oberholster A.-M."/>
        </authorList>
    </citation>
    <scope>NUCLEOTIDE SEQUENCE [LARGE SCALE GENOMIC DNA]</scope>
    <source>
        <strain evidence="8">SAM</strain>
    </source>
</reference>
<keyword evidence="6 7" id="KW-0472">Membrane</keyword>
<dbReference type="OrthoDB" id="6554514at2"/>
<feature type="transmembrane region" description="Helical" evidence="7">
    <location>
        <begin position="145"/>
        <end position="166"/>
    </location>
</feature>
<name>A0A1B2H8F3_BUCDN</name>
<dbReference type="NCBIfam" id="NF002774">
    <property type="entry name" value="PRK02868.1"/>
    <property type="match status" value="1"/>
</dbReference>
<dbReference type="GO" id="GO:0005886">
    <property type="term" value="C:plasma membrane"/>
    <property type="evidence" value="ECO:0007669"/>
    <property type="project" value="UniProtKB-SubCell"/>
</dbReference>
<dbReference type="PATRIC" id="fig|118101.4.peg.271"/>
<dbReference type="InterPro" id="IPR009627">
    <property type="entry name" value="UPF0259"/>
</dbReference>
<dbReference type="Proteomes" id="UP000093070">
    <property type="component" value="Chromosome"/>
</dbReference>
<gene>
    <name evidence="8" type="ORF">ATN01_01370</name>
</gene>
<accession>A0A1B2H8F3</accession>
<dbReference type="Pfam" id="PF06790">
    <property type="entry name" value="UPF0259"/>
    <property type="match status" value="1"/>
</dbReference>
<evidence type="ECO:0000256" key="1">
    <source>
        <dbReference type="ARBA" id="ARBA00004429"/>
    </source>
</evidence>
<evidence type="ECO:0000256" key="3">
    <source>
        <dbReference type="ARBA" id="ARBA00022475"/>
    </source>
</evidence>
<keyword evidence="4 7" id="KW-0812">Transmembrane</keyword>
<evidence type="ECO:0000313" key="9">
    <source>
        <dbReference type="Proteomes" id="UP000093070"/>
    </source>
</evidence>
<feature type="transmembrane region" description="Helical" evidence="7">
    <location>
        <begin position="186"/>
        <end position="211"/>
    </location>
</feature>
<comment type="subcellular location">
    <subcellularLocation>
        <location evidence="1">Cell inner membrane</location>
        <topology evidence="1">Multi-pass membrane protein</topology>
    </subcellularLocation>
    <subcellularLocation>
        <location evidence="7">Cell membrane</location>
        <topology evidence="7">Multi-pass membrane protein</topology>
    </subcellularLocation>
</comment>
<sequence>MIITASEIRNDTYHFFGTQIKKIFFICMFVTCISILIDMFIQPNVRIISIIENNKLINTHSFLDLVKNMNIIEKNQLLKYFIFKIIELLLSKTLLLGIMLTLIFNVSSNKGEPMISLISSFFPFLPNLFILNFLITFLIQLGFMFFIIPGVLLSIMLSLSPIIFSFKKHSIIESMQISMSISWQHIKIIGSGVILWMCSKFFVTTILSSTYFLNKNIIFLILNMSLNILYSLLIIYLFRFYMIFLRSQKLNIF</sequence>
<evidence type="ECO:0000256" key="7">
    <source>
        <dbReference type="HAMAP-Rule" id="MF_01067"/>
    </source>
</evidence>
<evidence type="ECO:0000256" key="5">
    <source>
        <dbReference type="ARBA" id="ARBA00022989"/>
    </source>
</evidence>
<comment type="similarity">
    <text evidence="2 7">Belongs to the UPF0259 family.</text>
</comment>
<evidence type="ECO:0000256" key="6">
    <source>
        <dbReference type="ARBA" id="ARBA00023136"/>
    </source>
</evidence>
<evidence type="ECO:0000313" key="8">
    <source>
        <dbReference type="EMBL" id="ANZ22490.1"/>
    </source>
</evidence>
<dbReference type="EMBL" id="CP013259">
    <property type="protein sequence ID" value="ANZ22490.1"/>
    <property type="molecule type" value="Genomic_DNA"/>
</dbReference>
<feature type="transmembrane region" description="Helical" evidence="7">
    <location>
        <begin position="115"/>
        <end position="139"/>
    </location>
</feature>
<feature type="transmembrane region" description="Helical" evidence="7">
    <location>
        <begin position="217"/>
        <end position="238"/>
    </location>
</feature>
<dbReference type="STRING" id="118101.ATN01_01370"/>
<evidence type="ECO:0000256" key="4">
    <source>
        <dbReference type="ARBA" id="ARBA00022692"/>
    </source>
</evidence>
<protein>
    <recommendedName>
        <fullName evidence="7">UPF0259 membrane protein ATN01_01370</fullName>
    </recommendedName>
</protein>
<evidence type="ECO:0000256" key="2">
    <source>
        <dbReference type="ARBA" id="ARBA00005633"/>
    </source>
</evidence>
<dbReference type="AlphaFoldDB" id="A0A1B2H8F3"/>
<feature type="transmembrane region" description="Helical" evidence="7">
    <location>
        <begin position="81"/>
        <end position="103"/>
    </location>
</feature>
<keyword evidence="5 7" id="KW-1133">Transmembrane helix</keyword>
<organism evidence="8 9">
    <name type="scientific">Buchnera aphidicola subsp. Diuraphis noxia</name>
    <dbReference type="NCBI Taxonomy" id="118101"/>
    <lineage>
        <taxon>Bacteria</taxon>
        <taxon>Pseudomonadati</taxon>
        <taxon>Pseudomonadota</taxon>
        <taxon>Gammaproteobacteria</taxon>
        <taxon>Enterobacterales</taxon>
        <taxon>Erwiniaceae</taxon>
        <taxon>Buchnera</taxon>
    </lineage>
</organism>
<dbReference type="RefSeq" id="WP_075433311.1">
    <property type="nucleotide sequence ID" value="NZ_CP013259.1"/>
</dbReference>
<dbReference type="HAMAP" id="MF_01067">
    <property type="entry name" value="UPF0259"/>
    <property type="match status" value="1"/>
</dbReference>
<proteinExistence type="inferred from homology"/>
<feature type="transmembrane region" description="Helical" evidence="7">
    <location>
        <begin position="23"/>
        <end position="41"/>
    </location>
</feature>